<proteinExistence type="predicted"/>
<evidence type="ECO:0000313" key="9">
    <source>
        <dbReference type="EMBL" id="PPF16438.1"/>
    </source>
</evidence>
<comment type="subcellular location">
    <subcellularLocation>
        <location evidence="1">Cell membrane</location>
        <topology evidence="1">Multi-pass membrane protein</topology>
    </subcellularLocation>
</comment>
<evidence type="ECO:0000256" key="1">
    <source>
        <dbReference type="ARBA" id="ARBA00004651"/>
    </source>
</evidence>
<protein>
    <submittedName>
        <fullName evidence="9">Lipoprotein ABC transporter permease</fullName>
    </submittedName>
</protein>
<evidence type="ECO:0000256" key="5">
    <source>
        <dbReference type="ARBA" id="ARBA00022989"/>
    </source>
</evidence>
<keyword evidence="2" id="KW-0813">Transport</keyword>
<dbReference type="AlphaFoldDB" id="A0ABD6WD67"/>
<evidence type="ECO:0000256" key="7">
    <source>
        <dbReference type="SAM" id="Phobius"/>
    </source>
</evidence>
<dbReference type="PANTHER" id="PTHR43738">
    <property type="entry name" value="ABC TRANSPORTER, MEMBRANE PROTEIN"/>
    <property type="match status" value="1"/>
</dbReference>
<keyword evidence="3" id="KW-1003">Cell membrane</keyword>
<evidence type="ECO:0000259" key="8">
    <source>
        <dbReference type="Pfam" id="PF02687"/>
    </source>
</evidence>
<gene>
    <name evidence="9" type="ORF">C5C04_01300</name>
</gene>
<feature type="transmembrane region" description="Helical" evidence="7">
    <location>
        <begin position="19"/>
        <end position="38"/>
    </location>
</feature>
<dbReference type="EMBL" id="PSUL01000001">
    <property type="protein sequence ID" value="PPF16438.1"/>
    <property type="molecule type" value="Genomic_DNA"/>
</dbReference>
<feature type="transmembrane region" description="Helical" evidence="7">
    <location>
        <begin position="248"/>
        <end position="272"/>
    </location>
</feature>
<keyword evidence="4 7" id="KW-0812">Transmembrane</keyword>
<keyword evidence="9" id="KW-0449">Lipoprotein</keyword>
<evidence type="ECO:0000313" key="10">
    <source>
        <dbReference type="Proteomes" id="UP000237881"/>
    </source>
</evidence>
<dbReference type="InterPro" id="IPR003838">
    <property type="entry name" value="ABC3_permease_C"/>
</dbReference>
<sequence length="366" mass="37242">MTHALSIVREAVAIARAQLLPSLITMIVVGGLCATVLLTTGRTVGAQRSVVQSVDAIGTRAIVIHAEPNAGLTPDVVDRIASVEDVEWVGAFSSATDVTNVAIAGGAKVPVRRLWTNDAQSLGISRAGTPPDEDAWASPRALATLGMRLPSGGIVAADGDGHAVVGRLSVPDYLSDLEPLVVLPHEASQGRDAVSRLVVIAGEPQSVAAVSAAVQSLLAADDPSAVTVSTSETLARLRGVVDGRLGDFGGGLVAGVFLLSAVLETAVLYAFVMMKRKDFGRRRALGASRSLIAGLVTTQVALLSVIGVCVGSAAALLSLVASGDPLPDAEFCVAVAVLAIAASTVAALVPATVAARREPVKELRVP</sequence>
<feature type="transmembrane region" description="Helical" evidence="7">
    <location>
        <begin position="333"/>
        <end position="355"/>
    </location>
</feature>
<dbReference type="Pfam" id="PF02687">
    <property type="entry name" value="FtsX"/>
    <property type="match status" value="1"/>
</dbReference>
<dbReference type="InterPro" id="IPR051125">
    <property type="entry name" value="ABC-4/HrtB_transporter"/>
</dbReference>
<keyword evidence="5 7" id="KW-1133">Transmembrane helix</keyword>
<evidence type="ECO:0000256" key="2">
    <source>
        <dbReference type="ARBA" id="ARBA00022448"/>
    </source>
</evidence>
<accession>A0ABD6WD67</accession>
<evidence type="ECO:0000256" key="3">
    <source>
        <dbReference type="ARBA" id="ARBA00022475"/>
    </source>
</evidence>
<feature type="transmembrane region" description="Helical" evidence="7">
    <location>
        <begin position="292"/>
        <end position="321"/>
    </location>
</feature>
<dbReference type="PANTHER" id="PTHR43738:SF1">
    <property type="entry name" value="HEMIN TRANSPORT SYSTEM PERMEASE PROTEIN HRTB-RELATED"/>
    <property type="match status" value="1"/>
</dbReference>
<name>A0ABD6WD67_RATRA</name>
<evidence type="ECO:0000256" key="6">
    <source>
        <dbReference type="ARBA" id="ARBA00023136"/>
    </source>
</evidence>
<keyword evidence="6 7" id="KW-0472">Membrane</keyword>
<comment type="caution">
    <text evidence="9">The sequence shown here is derived from an EMBL/GenBank/DDBJ whole genome shotgun (WGS) entry which is preliminary data.</text>
</comment>
<feature type="domain" description="ABC3 transporter permease C-terminal" evidence="8">
    <location>
        <begin position="254"/>
        <end position="357"/>
    </location>
</feature>
<dbReference type="Proteomes" id="UP000237881">
    <property type="component" value="Unassembled WGS sequence"/>
</dbReference>
<evidence type="ECO:0000256" key="4">
    <source>
        <dbReference type="ARBA" id="ARBA00022692"/>
    </source>
</evidence>
<dbReference type="GO" id="GO:0005886">
    <property type="term" value="C:plasma membrane"/>
    <property type="evidence" value="ECO:0007669"/>
    <property type="project" value="UniProtKB-SubCell"/>
</dbReference>
<dbReference type="RefSeq" id="WP_104326493.1">
    <property type="nucleotide sequence ID" value="NZ_PSUL01000001.1"/>
</dbReference>
<reference evidence="9 10" key="1">
    <citation type="submission" date="2018-02" db="EMBL/GenBank/DDBJ databases">
        <title>Bacteriophage NCPPB3778 and a type I-E CRISPR drive the evolution of the US Biological Select Agent, Rathayibacter toxicus.</title>
        <authorList>
            <person name="Davis E.W.II."/>
            <person name="Tabima J.F."/>
            <person name="Weisberg A.J."/>
            <person name="Lopes L.D."/>
            <person name="Wiseman M.S."/>
            <person name="Wiseman M.S."/>
            <person name="Pupko T."/>
            <person name="Belcher M.S."/>
            <person name="Sechler A.J."/>
            <person name="Tancos M.A."/>
            <person name="Schroeder B.K."/>
            <person name="Murray T.D."/>
            <person name="Luster D.G."/>
            <person name="Schneider W.L."/>
            <person name="Rogers E."/>
            <person name="Andreote F.D."/>
            <person name="Grunwald N.J."/>
            <person name="Putnam M.L."/>
            <person name="Chang J.H."/>
        </authorList>
    </citation>
    <scope>NUCLEOTIDE SEQUENCE [LARGE SCALE GENOMIC DNA]</scope>
    <source>
        <strain evidence="9 10">AY1I9</strain>
    </source>
</reference>
<organism evidence="9 10">
    <name type="scientific">Rathayibacter rathayi</name>
    <name type="common">Corynebacterium rathayi</name>
    <dbReference type="NCBI Taxonomy" id="33887"/>
    <lineage>
        <taxon>Bacteria</taxon>
        <taxon>Bacillati</taxon>
        <taxon>Actinomycetota</taxon>
        <taxon>Actinomycetes</taxon>
        <taxon>Micrococcales</taxon>
        <taxon>Microbacteriaceae</taxon>
        <taxon>Rathayibacter</taxon>
    </lineage>
</organism>